<dbReference type="InterPro" id="IPR050221">
    <property type="entry name" value="26S_Proteasome_ATPase"/>
</dbReference>
<dbReference type="PANTHER" id="PTHR23073">
    <property type="entry name" value="26S PROTEASOME REGULATORY SUBUNIT"/>
    <property type="match status" value="1"/>
</dbReference>
<keyword evidence="7" id="KW-1185">Reference proteome</keyword>
<evidence type="ECO:0000313" key="7">
    <source>
        <dbReference type="Proteomes" id="UP000054408"/>
    </source>
</evidence>
<dbReference type="OrthoDB" id="10042665at2759"/>
<comment type="similarity">
    <text evidence="1">Belongs to the AAA ATPase family.</text>
</comment>
<dbReference type="Pfam" id="PF00004">
    <property type="entry name" value="AAA"/>
    <property type="match status" value="2"/>
</dbReference>
<protein>
    <recommendedName>
        <fullName evidence="5">AAA+ ATPase domain-containing protein</fullName>
    </recommendedName>
</protein>
<feature type="region of interest" description="Disordered" evidence="4">
    <location>
        <begin position="772"/>
        <end position="807"/>
    </location>
</feature>
<sequence length="2531" mass="264076">MATAVAHGFVPASYSASSSSGDGTTSATVARFAHKTAPRPHEVVFAVAAASPVSDSGAGGEACSSSASPTHGASAKQQCHELLSQLPKRQQLAAVALLRRRPGFGSSQIGGEQSSSGSAEDESLLRRTASAPSALVKRVDVSSELDLIPVPASLPHVLEQTLPPGSGKRSPRAASTKAAATDVVAMDMSHAPAPQRRTASPLHVSPPPERISGLTISTSSSGSDSESGVGAVTTLSRPSPTLRKRKSRRSPNGGEKRRKTSHPAPAPLVAAVLPAALSISGADPFRPWRPVPATLLAAPLRAPLAVLRQLARADVVALFHSSPPSSRAVQIGLVLHLRDVVLPSLGAALGRLPVPSRLAAVQHLLDTVPLPVHWPTPVSLPHVAAILVWGTAIETLAGDVTFVMDTALPAILVPLRAALPSGMPILQHPLSGLAAAAFAASPAPLDAVTGPHSGPLLSSLELLGWIQPLLPKLVHPWRLLVPHIANRLDSLGPRALDEMLAWVEALVAPVGKWDPPPSDFLTSVWEAFRAAPSSAWLTLGPPTLSVCVAGSGLSIAGEAREAPIGRLLHLMACALSSPFAADTHPRHELSEWDAKRLASTIIVGLDANLELATGLDQAMAAAQLSLAVVLASAVPCETVNSILSRVSALISPASASNSAHGLALSALVVFGRVLQSRGMRLEPVMPAIADRLEAVIGAGAPVPIVTGYLQAAASLIDTAARRDPVTLLGEHLLMSPHIVGLLAPSAPADLWVPAITFLIHMVSLVPPPLPRPPASHDVGRDGGGSEVEAGSQCPADNESQDLFPESQMSSASASASLSFDMGDFDDVDALVNAHVAEQESASTATALLDQAEVTLLRISARDLLMAVYAELCAKSTVAHVHSVQSFLVATAALRAVTRLMGVLSEAVSRDGRSAVSAVVSSLGTQSPWLVRDGDALARLVPVGFWTAFLHHGARTPASLVSPIATELIHALLLAAVDPFAVDLPRLFHTLASLPSTAALMGGRAKAAELWAKFSFAGAGELEHADEDAVVAIDPATVVLPWQAEPAAWTLPRLQLVKAVVSSVVAGASSPGECLAMVPDVCARALSELCSRGTTPGPVARAYEGFALEVMAMLAEQAPLALADGELWHKTPLYVLLHRFVIVGSGLEISSGRGKLMAAVMGGIGKLIGAGAAHASRALHEWTARQFDVLPSERAAAQADSYLLPAVAAASARGGSELDTFNNALVDFVVGRHWSGRNVSTSRMRRLQLWMAEVIVANPRTAPGFVASCAARVVGPLLAGARHRPCASLYVRVLPATLAVVKAMIKTLSGPTLSVLTPVLAAAAEVVSRVLFDVGDKTLDQVLAVLHTTVTDEILGDMAALEAESLASLPQREGVDPAGGRGPVRPVMLLRSERGHAAAAAPSFLTRATSLVAEALGVIVAWRKVSSRYRPCKQWLSVAVKTADALFAPSSRPGAHPVLAAARLEWQAVRAALSMDAMEIAVATAQPLVPLSLEAVNGAEVGSGGSEETMAALQTTTILAALAQRTAAASAVRLVGARGMSMAALAEESKGAMAVAAALDEVRAQVARAHLPVASGDGCGGWCLVHGDGVSAGGVKEQPLFHLLAEGYGWDCREASMFAAVMVLSMTSAVEELGFRAPAFYGDHSGGYVLQAEAAMRLAGASPRALATFLDPGRAHMKDGLIQVDASRLPSSTLWVSSEFLLALHGVTLGTDASLKLASTKLGELTGHDALTRNPGRAMGGVSSGADDDETALLAELDGLSDDGFDPDALVAQALADAGVTMSSPGARGAGGEGDDGGLAAYTTDLEYLVDEFEVVYLRMQACDNARQVRSADDVNEMRMFQRGATSSLAARTRELETKLQVAEQKIQVRAAAAEAAGFVPRLEVLARSSGLSAFEKFVLVACAAFHTYEPIRERSASIRSSRMMLMGGAFQVSTLLSLYCSTLEEQVGQRSAFLKNAPLRADGYINVVSTRGASDLVDCEVSIDRRVLDHIIGLATPLSEVVEGTHLYTPKVTFDDVVLPVKTRKALMDTLGSYEQLCALKASLGLEELVTYGSGMVLLFHGQSGTGKTLTANCVAAHLKRKVLLVNFASLAETTASVGSASDAVKQVFAEAKMHDAIVLFDECESLFMTRARGKNANLPALLTLMESFEGVSILATNMVNELDEATFRRVQLSISFSLPDHVLRAAIWRRHVPEGMTLANDVDVDALALKFELPGGFIKNAIVGALSNALARARAEGGSDGNGELVLTAADFEAGAQAQLESMLRQNAFERRVLPKAGLDSLVLPEATSAVMGEIVAAQKAGRILTTQWGFEAATATVALFHGPPGTGKTMAAAAIGYETGRALRVVNCAELVSKYVGETAKNIEKVFSDAASASTILVFDEAEGLFAARTAGASATDRYANVDTGLLLYHLEKFDGMAILTSNNIEALDPAFLRRIRYVVKFELPSASLRAQLWRSSLPETAPLAADVDFAALGAKYELAGGDIRNAAWRAACTAAGSGAGAISMAHLDDAGERVSAVGESSVPEYMYM</sequence>
<dbReference type="InterPro" id="IPR003959">
    <property type="entry name" value="ATPase_AAA_core"/>
</dbReference>
<dbReference type="EMBL" id="GL349478">
    <property type="protein sequence ID" value="KNC53090.1"/>
    <property type="molecule type" value="Genomic_DNA"/>
</dbReference>
<keyword evidence="2" id="KW-0547">Nucleotide-binding</keyword>
<keyword evidence="3" id="KW-0067">ATP-binding</keyword>
<organism evidence="6 7">
    <name type="scientific">Thecamonas trahens ATCC 50062</name>
    <dbReference type="NCBI Taxonomy" id="461836"/>
    <lineage>
        <taxon>Eukaryota</taxon>
        <taxon>Apusozoa</taxon>
        <taxon>Apusomonadida</taxon>
        <taxon>Apusomonadidae</taxon>
        <taxon>Thecamonas</taxon>
    </lineage>
</organism>
<dbReference type="GO" id="GO:0016887">
    <property type="term" value="F:ATP hydrolysis activity"/>
    <property type="evidence" value="ECO:0007669"/>
    <property type="project" value="InterPro"/>
</dbReference>
<feature type="compositionally biased region" description="Low complexity" evidence="4">
    <location>
        <begin position="212"/>
        <end position="230"/>
    </location>
</feature>
<name>A0A0L0DLH7_THETB</name>
<dbReference type="Gene3D" id="3.40.50.300">
    <property type="entry name" value="P-loop containing nucleotide triphosphate hydrolases"/>
    <property type="match status" value="2"/>
</dbReference>
<evidence type="ECO:0000256" key="1">
    <source>
        <dbReference type="ARBA" id="ARBA00006914"/>
    </source>
</evidence>
<dbReference type="InterPro" id="IPR054472">
    <property type="entry name" value="WHD"/>
</dbReference>
<evidence type="ECO:0000256" key="4">
    <source>
        <dbReference type="SAM" id="MobiDB-lite"/>
    </source>
</evidence>
<reference evidence="6 7" key="1">
    <citation type="submission" date="2010-05" db="EMBL/GenBank/DDBJ databases">
        <title>The Genome Sequence of Thecamonas trahens ATCC 50062.</title>
        <authorList>
            <consortium name="The Broad Institute Genome Sequencing Platform"/>
            <person name="Russ C."/>
            <person name="Cuomo C."/>
            <person name="Shea T."/>
            <person name="Young S.K."/>
            <person name="Zeng Q."/>
            <person name="Koehrsen M."/>
            <person name="Haas B."/>
            <person name="Borodovsky M."/>
            <person name="Guigo R."/>
            <person name="Alvarado L."/>
            <person name="Berlin A."/>
            <person name="Bochicchio J."/>
            <person name="Borenstein D."/>
            <person name="Chapman S."/>
            <person name="Chen Z."/>
            <person name="Freedman E."/>
            <person name="Gellesch M."/>
            <person name="Goldberg J."/>
            <person name="Griggs A."/>
            <person name="Gujja S."/>
            <person name="Heilman E."/>
            <person name="Heiman D."/>
            <person name="Hepburn T."/>
            <person name="Howarth C."/>
            <person name="Jen D."/>
            <person name="Larson L."/>
            <person name="Mehta T."/>
            <person name="Park D."/>
            <person name="Pearson M."/>
            <person name="Roberts A."/>
            <person name="Saif S."/>
            <person name="Shenoy N."/>
            <person name="Sisk P."/>
            <person name="Stolte C."/>
            <person name="Sykes S."/>
            <person name="Thomson T."/>
            <person name="Walk T."/>
            <person name="White J."/>
            <person name="Yandava C."/>
            <person name="Burger G."/>
            <person name="Gray M.W."/>
            <person name="Holland P.W.H."/>
            <person name="King N."/>
            <person name="Lang F.B.F."/>
            <person name="Roger A.J."/>
            <person name="Ruiz-Trillo I."/>
            <person name="Lander E."/>
            <person name="Nusbaum C."/>
        </authorList>
    </citation>
    <scope>NUCLEOTIDE SEQUENCE [LARGE SCALE GENOMIC DNA]</scope>
    <source>
        <strain evidence="6 7">ATCC 50062</strain>
    </source>
</reference>
<evidence type="ECO:0000313" key="6">
    <source>
        <dbReference type="EMBL" id="KNC53090.1"/>
    </source>
</evidence>
<feature type="region of interest" description="Disordered" evidence="4">
    <location>
        <begin position="56"/>
        <end position="79"/>
    </location>
</feature>
<evidence type="ECO:0000259" key="5">
    <source>
        <dbReference type="SMART" id="SM00382"/>
    </source>
</evidence>
<dbReference type="InterPro" id="IPR027417">
    <property type="entry name" value="P-loop_NTPase"/>
</dbReference>
<feature type="region of interest" description="Disordered" evidence="4">
    <location>
        <begin position="105"/>
        <end position="125"/>
    </location>
</feature>
<feature type="compositionally biased region" description="Low complexity" evidence="4">
    <location>
        <begin position="105"/>
        <end position="118"/>
    </location>
</feature>
<accession>A0A0L0DLH7</accession>
<dbReference type="eggNOG" id="KOG0730">
    <property type="taxonomic scope" value="Eukaryota"/>
</dbReference>
<feature type="domain" description="AAA+ ATPase" evidence="5">
    <location>
        <begin position="2054"/>
        <end position="2181"/>
    </location>
</feature>
<feature type="region of interest" description="Disordered" evidence="4">
    <location>
        <begin position="159"/>
        <end position="266"/>
    </location>
</feature>
<dbReference type="InterPro" id="IPR003593">
    <property type="entry name" value="AAA+_ATPase"/>
</dbReference>
<dbReference type="Pfam" id="PF22977">
    <property type="entry name" value="WHD"/>
    <property type="match status" value="1"/>
</dbReference>
<gene>
    <name evidence="6" type="ORF">AMSG_12258</name>
</gene>
<dbReference type="GeneID" id="25570172"/>
<proteinExistence type="inferred from homology"/>
<dbReference type="SMART" id="SM00382">
    <property type="entry name" value="AAA"/>
    <property type="match status" value="2"/>
</dbReference>
<evidence type="ECO:0000256" key="3">
    <source>
        <dbReference type="ARBA" id="ARBA00022840"/>
    </source>
</evidence>
<dbReference type="CDD" id="cd19481">
    <property type="entry name" value="RecA-like_protease"/>
    <property type="match status" value="2"/>
</dbReference>
<dbReference type="RefSeq" id="XP_013754806.1">
    <property type="nucleotide sequence ID" value="XM_013899352.1"/>
</dbReference>
<dbReference type="GO" id="GO:0005524">
    <property type="term" value="F:ATP binding"/>
    <property type="evidence" value="ECO:0007669"/>
    <property type="project" value="UniProtKB-KW"/>
</dbReference>
<evidence type="ECO:0000256" key="2">
    <source>
        <dbReference type="ARBA" id="ARBA00022741"/>
    </source>
</evidence>
<dbReference type="Proteomes" id="UP000054408">
    <property type="component" value="Unassembled WGS sequence"/>
</dbReference>
<dbReference type="SUPFAM" id="SSF52540">
    <property type="entry name" value="P-loop containing nucleoside triphosphate hydrolases"/>
    <property type="match status" value="2"/>
</dbReference>
<feature type="compositionally biased region" description="Low complexity" evidence="4">
    <location>
        <begin position="56"/>
        <end position="68"/>
    </location>
</feature>
<feature type="domain" description="AAA+ ATPase" evidence="5">
    <location>
        <begin position="2316"/>
        <end position="2448"/>
    </location>
</feature>
<dbReference type="STRING" id="461836.A0A0L0DLH7"/>